<evidence type="ECO:0000313" key="3">
    <source>
        <dbReference type="Proteomes" id="UP000788993"/>
    </source>
</evidence>
<comment type="caution">
    <text evidence="2">The sequence shown here is derived from an EMBL/GenBank/DDBJ whole genome shotgun (WGS) entry which is preliminary data.</text>
</comment>
<evidence type="ECO:0000313" key="2">
    <source>
        <dbReference type="EMBL" id="KAH3662839.1"/>
    </source>
</evidence>
<protein>
    <recommendedName>
        <fullName evidence="4">Secreted protein</fullName>
    </recommendedName>
</protein>
<keyword evidence="3" id="KW-1185">Reference proteome</keyword>
<dbReference type="Proteomes" id="UP000788993">
    <property type="component" value="Unassembled WGS sequence"/>
</dbReference>
<name>A0A9P8T258_9ASCO</name>
<evidence type="ECO:0000256" key="1">
    <source>
        <dbReference type="SAM" id="SignalP"/>
    </source>
</evidence>
<sequence length="158" mass="16772">MLAVRLWHIVTVQLAFLSSAATGVPTMSERPITTACLPASSMPVCSSSLMHPFGVHGKNNGSPSFLASSPILYLSNPSTSFSVATLLVTLTSVMCFGRGSCTNTPCTLESSFNSRILFSRVTSAVSSGILMTLHWMPDSVDAFNFILTYADESGLLPT</sequence>
<reference evidence="2" key="2">
    <citation type="submission" date="2021-01" db="EMBL/GenBank/DDBJ databases">
        <authorList>
            <person name="Schikora-Tamarit M.A."/>
        </authorList>
    </citation>
    <scope>NUCLEOTIDE SEQUENCE</scope>
    <source>
        <strain evidence="2">NCAIM Y.01608</strain>
    </source>
</reference>
<accession>A0A9P8T258</accession>
<dbReference type="EMBL" id="JAEUBD010001266">
    <property type="protein sequence ID" value="KAH3662839.1"/>
    <property type="molecule type" value="Genomic_DNA"/>
</dbReference>
<gene>
    <name evidence="2" type="ORF">OGATHE_004415</name>
</gene>
<feature type="chain" id="PRO_5040188195" description="Secreted protein" evidence="1">
    <location>
        <begin position="23"/>
        <end position="158"/>
    </location>
</feature>
<reference evidence="2" key="1">
    <citation type="journal article" date="2021" name="Open Biol.">
        <title>Shared evolutionary footprints suggest mitochondrial oxidative damage underlies multiple complex I losses in fungi.</title>
        <authorList>
            <person name="Schikora-Tamarit M.A."/>
            <person name="Marcet-Houben M."/>
            <person name="Nosek J."/>
            <person name="Gabaldon T."/>
        </authorList>
    </citation>
    <scope>NUCLEOTIDE SEQUENCE</scope>
    <source>
        <strain evidence="2">NCAIM Y.01608</strain>
    </source>
</reference>
<organism evidence="2 3">
    <name type="scientific">Ogataea polymorpha</name>
    <dbReference type="NCBI Taxonomy" id="460523"/>
    <lineage>
        <taxon>Eukaryota</taxon>
        <taxon>Fungi</taxon>
        <taxon>Dikarya</taxon>
        <taxon>Ascomycota</taxon>
        <taxon>Saccharomycotina</taxon>
        <taxon>Pichiomycetes</taxon>
        <taxon>Pichiales</taxon>
        <taxon>Pichiaceae</taxon>
        <taxon>Ogataea</taxon>
    </lineage>
</organism>
<evidence type="ECO:0008006" key="4">
    <source>
        <dbReference type="Google" id="ProtNLM"/>
    </source>
</evidence>
<keyword evidence="1" id="KW-0732">Signal</keyword>
<proteinExistence type="predicted"/>
<feature type="signal peptide" evidence="1">
    <location>
        <begin position="1"/>
        <end position="22"/>
    </location>
</feature>
<dbReference type="AlphaFoldDB" id="A0A9P8T258"/>